<dbReference type="Proteomes" id="UP001228905">
    <property type="component" value="Unassembled WGS sequence"/>
</dbReference>
<protein>
    <submittedName>
        <fullName evidence="1">Uncharacterized protein</fullName>
    </submittedName>
</protein>
<gene>
    <name evidence="1" type="ORF">QO010_000388</name>
</gene>
<organism evidence="1 2">
    <name type="scientific">Caulobacter ginsengisoli</name>
    <dbReference type="NCBI Taxonomy" id="400775"/>
    <lineage>
        <taxon>Bacteria</taxon>
        <taxon>Pseudomonadati</taxon>
        <taxon>Pseudomonadota</taxon>
        <taxon>Alphaproteobacteria</taxon>
        <taxon>Caulobacterales</taxon>
        <taxon>Caulobacteraceae</taxon>
        <taxon>Caulobacter</taxon>
    </lineage>
</organism>
<accession>A0ABU0IKU3</accession>
<sequence>MAHAILAYGNLVDAASLYGGSWLTALPLNNLKDRRLGRLARSASTSLADTWFDADFGGTRRFRVVAVVNHNLSITARYRISLSLAPDFTSTVATSGWRSVWPSVYPFGTLPWGAPNWWTGQYPADQIEAYTGTLVFILTSPANARYIRVELDDTANANGFVEAGRVFAADGWQPVRNMVYGASLAWESRTEVQEALSGAEYFNVRTPVRVARFALDALGEDEAMANAFEIQRAMGVDDELLFVWDPDDTTHALRRQFLCRMRTLSPIENPGPDRWKAPFEVKELL</sequence>
<evidence type="ECO:0000313" key="1">
    <source>
        <dbReference type="EMBL" id="MDQ0462640.1"/>
    </source>
</evidence>
<dbReference type="EMBL" id="JAUSVS010000001">
    <property type="protein sequence ID" value="MDQ0462640.1"/>
    <property type="molecule type" value="Genomic_DNA"/>
</dbReference>
<comment type="caution">
    <text evidence="1">The sequence shown here is derived from an EMBL/GenBank/DDBJ whole genome shotgun (WGS) entry which is preliminary data.</text>
</comment>
<keyword evidence="2" id="KW-1185">Reference proteome</keyword>
<proteinExistence type="predicted"/>
<name>A0ABU0IKU3_9CAUL</name>
<dbReference type="RefSeq" id="WP_307345237.1">
    <property type="nucleotide sequence ID" value="NZ_JAUSVS010000001.1"/>
</dbReference>
<evidence type="ECO:0000313" key="2">
    <source>
        <dbReference type="Proteomes" id="UP001228905"/>
    </source>
</evidence>
<reference evidence="1 2" key="1">
    <citation type="submission" date="2023-07" db="EMBL/GenBank/DDBJ databases">
        <title>Genomic Encyclopedia of Type Strains, Phase IV (KMG-IV): sequencing the most valuable type-strain genomes for metagenomic binning, comparative biology and taxonomic classification.</title>
        <authorList>
            <person name="Goeker M."/>
        </authorList>
    </citation>
    <scope>NUCLEOTIDE SEQUENCE [LARGE SCALE GENOMIC DNA]</scope>
    <source>
        <strain evidence="1 2">DSM 18695</strain>
    </source>
</reference>